<sequence>MSTSNPHDPVVPRPIAIPLRFALRSTQIAFAAIVAGLAGHSLSTLTGDQDNFYTARSIYAEVVAALSIVLGVVLMVPILHGYFVWPIDITISLAWFAAFGVLFNALQGTVCGLDPNTGTFVDCTEWKVSEAFAFLSAIVWLITGGVGIFYIWRSDQQRLGYWHGRYNV</sequence>
<keyword evidence="4 5" id="KW-0472">Membrane</keyword>
<dbReference type="GeneID" id="70247631"/>
<dbReference type="PANTHER" id="PTHR39608">
    <property type="entry name" value="INTEGRAL MEMBRANE PROTEIN (AFU_ORTHOLOGUE AFUA_5G08640)"/>
    <property type="match status" value="1"/>
</dbReference>
<dbReference type="AlphaFoldDB" id="A0AAD4KI28"/>
<evidence type="ECO:0000256" key="1">
    <source>
        <dbReference type="ARBA" id="ARBA00004141"/>
    </source>
</evidence>
<evidence type="ECO:0000256" key="3">
    <source>
        <dbReference type="ARBA" id="ARBA00022989"/>
    </source>
</evidence>
<reference evidence="7" key="1">
    <citation type="submission" date="2021-12" db="EMBL/GenBank/DDBJ databases">
        <title>Convergent genome expansion in fungi linked to evolution of root-endophyte symbiosis.</title>
        <authorList>
            <consortium name="DOE Joint Genome Institute"/>
            <person name="Ke Y.-H."/>
            <person name="Bonito G."/>
            <person name="Liao H.-L."/>
            <person name="Looney B."/>
            <person name="Rojas-Flechas A."/>
            <person name="Nash J."/>
            <person name="Hameed K."/>
            <person name="Schadt C."/>
            <person name="Martin F."/>
            <person name="Crous P.W."/>
            <person name="Miettinen O."/>
            <person name="Magnuson J.K."/>
            <person name="Labbe J."/>
            <person name="Jacobson D."/>
            <person name="Doktycz M.J."/>
            <person name="Veneault-Fourrey C."/>
            <person name="Kuo A."/>
            <person name="Mondo S."/>
            <person name="Calhoun S."/>
            <person name="Riley R."/>
            <person name="Ohm R."/>
            <person name="LaButti K."/>
            <person name="Andreopoulos B."/>
            <person name="Pangilinan J."/>
            <person name="Nolan M."/>
            <person name="Tritt A."/>
            <person name="Clum A."/>
            <person name="Lipzen A."/>
            <person name="Daum C."/>
            <person name="Barry K."/>
            <person name="Grigoriev I.V."/>
            <person name="Vilgalys R."/>
        </authorList>
    </citation>
    <scope>NUCLEOTIDE SEQUENCE</scope>
    <source>
        <strain evidence="7">PMI_201</strain>
    </source>
</reference>
<evidence type="ECO:0000259" key="6">
    <source>
        <dbReference type="Pfam" id="PF01284"/>
    </source>
</evidence>
<feature type="domain" description="MARVEL" evidence="6">
    <location>
        <begin position="20"/>
        <end position="143"/>
    </location>
</feature>
<comment type="caution">
    <text evidence="7">The sequence shown here is derived from an EMBL/GenBank/DDBJ whole genome shotgun (WGS) entry which is preliminary data.</text>
</comment>
<keyword evidence="8" id="KW-1185">Reference proteome</keyword>
<feature type="transmembrane region" description="Helical" evidence="5">
    <location>
        <begin position="83"/>
        <end position="106"/>
    </location>
</feature>
<dbReference type="Pfam" id="PF01284">
    <property type="entry name" value="MARVEL"/>
    <property type="match status" value="1"/>
</dbReference>
<dbReference type="PANTHER" id="PTHR39608:SF1">
    <property type="entry name" value="INTEGRAL MEMBRANE PROTEIN (AFU_ORTHOLOGUE AFUA_5G08640)"/>
    <property type="match status" value="1"/>
</dbReference>
<keyword evidence="3 5" id="KW-1133">Transmembrane helix</keyword>
<dbReference type="InterPro" id="IPR008253">
    <property type="entry name" value="Marvel"/>
</dbReference>
<evidence type="ECO:0000313" key="8">
    <source>
        <dbReference type="Proteomes" id="UP001201262"/>
    </source>
</evidence>
<proteinExistence type="predicted"/>
<feature type="transmembrane region" description="Helical" evidence="5">
    <location>
        <begin position="58"/>
        <end position="76"/>
    </location>
</feature>
<dbReference type="RefSeq" id="XP_046067010.1">
    <property type="nucleotide sequence ID" value="XM_046217344.1"/>
</dbReference>
<feature type="transmembrane region" description="Helical" evidence="5">
    <location>
        <begin position="131"/>
        <end position="152"/>
    </location>
</feature>
<evidence type="ECO:0000313" key="7">
    <source>
        <dbReference type="EMBL" id="KAH8690814.1"/>
    </source>
</evidence>
<comment type="subcellular location">
    <subcellularLocation>
        <location evidence="1">Membrane</location>
        <topology evidence="1">Multi-pass membrane protein</topology>
    </subcellularLocation>
</comment>
<organism evidence="7 8">
    <name type="scientific">Talaromyces proteolyticus</name>
    <dbReference type="NCBI Taxonomy" id="1131652"/>
    <lineage>
        <taxon>Eukaryota</taxon>
        <taxon>Fungi</taxon>
        <taxon>Dikarya</taxon>
        <taxon>Ascomycota</taxon>
        <taxon>Pezizomycotina</taxon>
        <taxon>Eurotiomycetes</taxon>
        <taxon>Eurotiomycetidae</taxon>
        <taxon>Eurotiales</taxon>
        <taxon>Trichocomaceae</taxon>
        <taxon>Talaromyces</taxon>
        <taxon>Talaromyces sect. Bacilispori</taxon>
    </lineage>
</organism>
<dbReference type="EMBL" id="JAJTJA010000013">
    <property type="protein sequence ID" value="KAH8690814.1"/>
    <property type="molecule type" value="Genomic_DNA"/>
</dbReference>
<accession>A0AAD4KI28</accession>
<evidence type="ECO:0000256" key="5">
    <source>
        <dbReference type="SAM" id="Phobius"/>
    </source>
</evidence>
<dbReference type="GO" id="GO:0016020">
    <property type="term" value="C:membrane"/>
    <property type="evidence" value="ECO:0007669"/>
    <property type="project" value="UniProtKB-SubCell"/>
</dbReference>
<protein>
    <submittedName>
        <fullName evidence="7">Membrane-associating domain-containing protein</fullName>
    </submittedName>
</protein>
<keyword evidence="2 5" id="KW-0812">Transmembrane</keyword>
<dbReference type="Proteomes" id="UP001201262">
    <property type="component" value="Unassembled WGS sequence"/>
</dbReference>
<name>A0AAD4KI28_9EURO</name>
<gene>
    <name evidence="7" type="ORF">BGW36DRAFT_389378</name>
</gene>
<evidence type="ECO:0000256" key="4">
    <source>
        <dbReference type="ARBA" id="ARBA00023136"/>
    </source>
</evidence>
<evidence type="ECO:0000256" key="2">
    <source>
        <dbReference type="ARBA" id="ARBA00022692"/>
    </source>
</evidence>